<dbReference type="InterPro" id="IPR013525">
    <property type="entry name" value="ABC2_TM"/>
</dbReference>
<evidence type="ECO:0000313" key="7">
    <source>
        <dbReference type="EMBL" id="MBM9618490.1"/>
    </source>
</evidence>
<feature type="transmembrane region" description="Helical" evidence="5">
    <location>
        <begin position="42"/>
        <end position="60"/>
    </location>
</feature>
<keyword evidence="8" id="KW-1185">Reference proteome</keyword>
<gene>
    <name evidence="7" type="ORF">JE024_06960</name>
</gene>
<feature type="domain" description="ABC-2 type transporter transmembrane" evidence="6">
    <location>
        <begin position="43"/>
        <end position="236"/>
    </location>
</feature>
<dbReference type="Pfam" id="PF01061">
    <property type="entry name" value="ABC2_membrane"/>
    <property type="match status" value="1"/>
</dbReference>
<feature type="transmembrane region" description="Helical" evidence="5">
    <location>
        <begin position="189"/>
        <end position="211"/>
    </location>
</feature>
<dbReference type="RefSeq" id="WP_205372757.1">
    <property type="nucleotide sequence ID" value="NZ_JAFEJA010000001.1"/>
</dbReference>
<evidence type="ECO:0000259" key="6">
    <source>
        <dbReference type="Pfam" id="PF01061"/>
    </source>
</evidence>
<evidence type="ECO:0000256" key="5">
    <source>
        <dbReference type="SAM" id="Phobius"/>
    </source>
</evidence>
<dbReference type="InterPro" id="IPR051784">
    <property type="entry name" value="Nod_factor_ABC_transporter"/>
</dbReference>
<evidence type="ECO:0000256" key="4">
    <source>
        <dbReference type="ARBA" id="ARBA00023136"/>
    </source>
</evidence>
<keyword evidence="3 5" id="KW-1133">Transmembrane helix</keyword>
<dbReference type="PANTHER" id="PTHR43229">
    <property type="entry name" value="NODULATION PROTEIN J"/>
    <property type="match status" value="1"/>
</dbReference>
<feature type="transmembrane region" description="Helical" evidence="5">
    <location>
        <begin position="250"/>
        <end position="269"/>
    </location>
</feature>
<dbReference type="EMBL" id="JAFEJA010000001">
    <property type="protein sequence ID" value="MBM9618490.1"/>
    <property type="molecule type" value="Genomic_DNA"/>
</dbReference>
<reference evidence="7 8" key="1">
    <citation type="journal article" date="2016" name="Arch. Microbiol.">
        <title>Streptomyces zhihengii sp. nov., isolated from rhizospheric soil of Psammosilene tunicoides.</title>
        <authorList>
            <person name="Huang M.J."/>
            <person name="Fei J.J."/>
            <person name="Salam N."/>
            <person name="Kim C.J."/>
            <person name="Hozzein W.N."/>
            <person name="Xiao M."/>
            <person name="Huang H.Q."/>
            <person name="Li W.J."/>
        </authorList>
    </citation>
    <scope>NUCLEOTIDE SEQUENCE [LARGE SCALE GENOMIC DNA]</scope>
    <source>
        <strain evidence="7 8">YIM T102</strain>
    </source>
</reference>
<dbReference type="PANTHER" id="PTHR43229:SF6">
    <property type="entry name" value="ABC-TYPE MULTIDRUG TRANSPORT SYSTEM, PERMEASE COMPONENT"/>
    <property type="match status" value="1"/>
</dbReference>
<keyword evidence="4 5" id="KW-0472">Membrane</keyword>
<dbReference type="Proteomes" id="UP000664109">
    <property type="component" value="Unassembled WGS sequence"/>
</dbReference>
<name>A0ABS2ULZ2_9ACTN</name>
<evidence type="ECO:0000256" key="2">
    <source>
        <dbReference type="ARBA" id="ARBA00022692"/>
    </source>
</evidence>
<evidence type="ECO:0000256" key="3">
    <source>
        <dbReference type="ARBA" id="ARBA00022989"/>
    </source>
</evidence>
<comment type="subcellular location">
    <subcellularLocation>
        <location evidence="1">Membrane</location>
        <topology evidence="1">Multi-pass membrane protein</topology>
    </subcellularLocation>
</comment>
<protein>
    <submittedName>
        <fullName evidence="7">ABC transporter permease</fullName>
    </submittedName>
</protein>
<evidence type="ECO:0000313" key="8">
    <source>
        <dbReference type="Proteomes" id="UP000664109"/>
    </source>
</evidence>
<feature type="transmembrane region" description="Helical" evidence="5">
    <location>
        <begin position="160"/>
        <end position="182"/>
    </location>
</feature>
<feature type="transmembrane region" description="Helical" evidence="5">
    <location>
        <begin position="121"/>
        <end position="148"/>
    </location>
</feature>
<organism evidence="7 8">
    <name type="scientific">Streptomyces zhihengii</name>
    <dbReference type="NCBI Taxonomy" id="1818004"/>
    <lineage>
        <taxon>Bacteria</taxon>
        <taxon>Bacillati</taxon>
        <taxon>Actinomycetota</taxon>
        <taxon>Actinomycetes</taxon>
        <taxon>Kitasatosporales</taxon>
        <taxon>Streptomycetaceae</taxon>
        <taxon>Streptomyces</taxon>
    </lineage>
</organism>
<keyword evidence="2 5" id="KW-0812">Transmembrane</keyword>
<feature type="transmembrane region" description="Helical" evidence="5">
    <location>
        <begin position="80"/>
        <end position="101"/>
    </location>
</feature>
<evidence type="ECO:0000256" key="1">
    <source>
        <dbReference type="ARBA" id="ARBA00004141"/>
    </source>
</evidence>
<accession>A0ABS2ULZ2</accession>
<proteinExistence type="predicted"/>
<sequence>MTSLAPLPAQRAARPAAGWKLTPRTGMSVLGAEIRKGLLSQLAHPVGHIIMLTISTVLYLGMQYVMGQGELRRDLIPETLVAISGYWFLHYGSLVMVADLVEEKRGGTYAQSHMSPAPPWVFMMGRLFTASLMGLMVAVVATVVPMLVTGVTIPLKFAALLPYALVVVNVLAFTFVLAAIAINSPMVGALHSLFTSLVILLNGSMMPLGLYPDWLAVVARFLPTTLGIEATTKVLFDGASLGDIWSDGTLPWLLAYTFALVLFGGWIFARNQRRAVRDGRLGQY</sequence>
<comment type="caution">
    <text evidence="7">The sequence shown here is derived from an EMBL/GenBank/DDBJ whole genome shotgun (WGS) entry which is preliminary data.</text>
</comment>